<reference evidence="1 2" key="1">
    <citation type="submission" date="2023-10" db="EMBL/GenBank/DDBJ databases">
        <title>Genomes of two closely related lineages of the louse Polyplax serrata with different host specificities.</title>
        <authorList>
            <person name="Martinu J."/>
            <person name="Tarabai H."/>
            <person name="Stefka J."/>
            <person name="Hypsa V."/>
        </authorList>
    </citation>
    <scope>NUCLEOTIDE SEQUENCE [LARGE SCALE GENOMIC DNA]</scope>
    <source>
        <strain evidence="1">HR10_N</strain>
    </source>
</reference>
<proteinExistence type="predicted"/>
<sequence length="59" mass="6457">MGHLHIGICPLMHGNRPYTNGMSLDTPSGSSSAMGNLIRTFRTDPQVHISIYDVYLVAL</sequence>
<dbReference type="EMBL" id="JAWJWE010000037">
    <property type="protein sequence ID" value="KAK6625205.1"/>
    <property type="molecule type" value="Genomic_DNA"/>
</dbReference>
<organism evidence="1 2">
    <name type="scientific">Polyplax serrata</name>
    <name type="common">Common mouse louse</name>
    <dbReference type="NCBI Taxonomy" id="468196"/>
    <lineage>
        <taxon>Eukaryota</taxon>
        <taxon>Metazoa</taxon>
        <taxon>Ecdysozoa</taxon>
        <taxon>Arthropoda</taxon>
        <taxon>Hexapoda</taxon>
        <taxon>Insecta</taxon>
        <taxon>Pterygota</taxon>
        <taxon>Neoptera</taxon>
        <taxon>Paraneoptera</taxon>
        <taxon>Psocodea</taxon>
        <taxon>Troctomorpha</taxon>
        <taxon>Phthiraptera</taxon>
        <taxon>Anoplura</taxon>
        <taxon>Polyplacidae</taxon>
        <taxon>Polyplax</taxon>
    </lineage>
</organism>
<name>A0AAN8PBA5_POLSC</name>
<evidence type="ECO:0000313" key="2">
    <source>
        <dbReference type="Proteomes" id="UP001372834"/>
    </source>
</evidence>
<gene>
    <name evidence="1" type="ORF">RUM43_005496</name>
</gene>
<evidence type="ECO:0000313" key="1">
    <source>
        <dbReference type="EMBL" id="KAK6625205.1"/>
    </source>
</evidence>
<accession>A0AAN8PBA5</accession>
<dbReference type="Proteomes" id="UP001372834">
    <property type="component" value="Unassembled WGS sequence"/>
</dbReference>
<protein>
    <submittedName>
        <fullName evidence="1">Uncharacterized protein</fullName>
    </submittedName>
</protein>
<dbReference type="AlphaFoldDB" id="A0AAN8PBA5"/>
<comment type="caution">
    <text evidence="1">The sequence shown here is derived from an EMBL/GenBank/DDBJ whole genome shotgun (WGS) entry which is preliminary data.</text>
</comment>